<dbReference type="InterPro" id="IPR013083">
    <property type="entry name" value="Znf_RING/FYVE/PHD"/>
</dbReference>
<accession>A0ABN7T5X2</accession>
<organism evidence="6 7">
    <name type="scientific">Oikopleura dioica</name>
    <name type="common">Tunicate</name>
    <dbReference type="NCBI Taxonomy" id="34765"/>
    <lineage>
        <taxon>Eukaryota</taxon>
        <taxon>Metazoa</taxon>
        <taxon>Chordata</taxon>
        <taxon>Tunicata</taxon>
        <taxon>Appendicularia</taxon>
        <taxon>Copelata</taxon>
        <taxon>Oikopleuridae</taxon>
        <taxon>Oikopleura</taxon>
    </lineage>
</organism>
<dbReference type="Gene3D" id="3.30.40.10">
    <property type="entry name" value="Zinc/RING finger domain, C3HC4 (zinc finger)"/>
    <property type="match status" value="1"/>
</dbReference>
<evidence type="ECO:0000259" key="5">
    <source>
        <dbReference type="SMART" id="SM00184"/>
    </source>
</evidence>
<evidence type="ECO:0000313" key="7">
    <source>
        <dbReference type="Proteomes" id="UP001158576"/>
    </source>
</evidence>
<protein>
    <submittedName>
        <fullName evidence="6">Oidioi.mRNA.OKI2018_I69.chr2.g5858.t1.cds</fullName>
    </submittedName>
</protein>
<keyword evidence="1" id="KW-0479">Metal-binding</keyword>
<evidence type="ECO:0000256" key="1">
    <source>
        <dbReference type="ARBA" id="ARBA00022723"/>
    </source>
</evidence>
<proteinExistence type="predicted"/>
<evidence type="ECO:0000256" key="3">
    <source>
        <dbReference type="ARBA" id="ARBA00022833"/>
    </source>
</evidence>
<gene>
    <name evidence="6" type="ORF">OKIOD_LOCUS14623</name>
</gene>
<dbReference type="PROSITE" id="PS00518">
    <property type="entry name" value="ZF_RING_1"/>
    <property type="match status" value="1"/>
</dbReference>
<dbReference type="InterPro" id="IPR017907">
    <property type="entry name" value="Znf_RING_CS"/>
</dbReference>
<dbReference type="SUPFAM" id="SSF57850">
    <property type="entry name" value="RING/U-box"/>
    <property type="match status" value="1"/>
</dbReference>
<feature type="coiled-coil region" evidence="4">
    <location>
        <begin position="132"/>
        <end position="166"/>
    </location>
</feature>
<keyword evidence="4" id="KW-0175">Coiled coil</keyword>
<reference evidence="6 7" key="1">
    <citation type="submission" date="2021-04" db="EMBL/GenBank/DDBJ databases">
        <authorList>
            <person name="Bliznina A."/>
        </authorList>
    </citation>
    <scope>NUCLEOTIDE SEQUENCE [LARGE SCALE GENOMIC DNA]</scope>
</reference>
<evidence type="ECO:0000256" key="2">
    <source>
        <dbReference type="ARBA" id="ARBA00022771"/>
    </source>
</evidence>
<dbReference type="EMBL" id="OU015567">
    <property type="protein sequence ID" value="CAG5111562.1"/>
    <property type="molecule type" value="Genomic_DNA"/>
</dbReference>
<evidence type="ECO:0000256" key="4">
    <source>
        <dbReference type="SAM" id="Coils"/>
    </source>
</evidence>
<keyword evidence="7" id="KW-1185">Reference proteome</keyword>
<dbReference type="Proteomes" id="UP001158576">
    <property type="component" value="Chromosome 2"/>
</dbReference>
<feature type="domain" description="RING-type" evidence="5">
    <location>
        <begin position="216"/>
        <end position="255"/>
    </location>
</feature>
<dbReference type="InterPro" id="IPR001841">
    <property type="entry name" value="Znf_RING"/>
</dbReference>
<evidence type="ECO:0000313" key="6">
    <source>
        <dbReference type="EMBL" id="CAG5111562.1"/>
    </source>
</evidence>
<dbReference type="Pfam" id="PF13920">
    <property type="entry name" value="zf-C3HC4_3"/>
    <property type="match status" value="1"/>
</dbReference>
<keyword evidence="2" id="KW-0863">Zinc-finger</keyword>
<name>A0ABN7T5X2_OIKDI</name>
<sequence length="268" mass="31078">MQKADILPVPYPRDVTSYGTYGQCHECKYAVDSTAEIRGKRICSECKEKKYPKSSAKFQATDATFKCPARNCEADKLSYHEFYVGSCCDTALNREITAEKEEECVLMQKLYKQAKQDEKPFIKESYDSQFAMYDAKEKVRMLEWQLDDAKSELTIAEDKCAAAEKKLETKKEWRRKIQKRLFIAARTVAKIDNRAFENEIAPKKARQKEVNEKHQCRICLHPYDDERPEAIIIPCAHKFCFNCISALSDKKCPNCRADFADNNVYKTH</sequence>
<keyword evidence="3" id="KW-0862">Zinc</keyword>
<dbReference type="SMART" id="SM00184">
    <property type="entry name" value="RING"/>
    <property type="match status" value="1"/>
</dbReference>